<evidence type="ECO:0000313" key="3">
    <source>
        <dbReference type="Proteomes" id="UP000063919"/>
    </source>
</evidence>
<name>A0A0M4K1Z1_9MOLU</name>
<dbReference type="GO" id="GO:0003735">
    <property type="term" value="F:structural constituent of ribosome"/>
    <property type="evidence" value="ECO:0007669"/>
    <property type="project" value="TreeGrafter"/>
</dbReference>
<dbReference type="Proteomes" id="UP000063919">
    <property type="component" value="Chromosome"/>
</dbReference>
<dbReference type="InterPro" id="IPR012340">
    <property type="entry name" value="NA-bd_OB-fold"/>
</dbReference>
<dbReference type="SMART" id="SM00316">
    <property type="entry name" value="S1"/>
    <property type="match status" value="1"/>
</dbReference>
<dbReference type="GO" id="GO:0006412">
    <property type="term" value="P:translation"/>
    <property type="evidence" value="ECO:0007669"/>
    <property type="project" value="TreeGrafter"/>
</dbReference>
<organism evidence="2 3">
    <name type="scientific">Spiroplasma cantharicola</name>
    <dbReference type="NCBI Taxonomy" id="362837"/>
    <lineage>
        <taxon>Bacteria</taxon>
        <taxon>Bacillati</taxon>
        <taxon>Mycoplasmatota</taxon>
        <taxon>Mollicutes</taxon>
        <taxon>Entomoplasmatales</taxon>
        <taxon>Spiroplasmataceae</taxon>
        <taxon>Spiroplasma</taxon>
    </lineage>
</organism>
<feature type="domain" description="S1 motif" evidence="1">
    <location>
        <begin position="5"/>
        <end position="77"/>
    </location>
</feature>
<dbReference type="RefSeq" id="WP_053946451.1">
    <property type="nucleotide sequence ID" value="NZ_CP012622.1"/>
</dbReference>
<keyword evidence="3" id="KW-1185">Reference proteome</keyword>
<dbReference type="PROSITE" id="PS50126">
    <property type="entry name" value="S1"/>
    <property type="match status" value="1"/>
</dbReference>
<dbReference type="STRING" id="362837.SCANT_v1c07940"/>
<dbReference type="SUPFAM" id="SSF50249">
    <property type="entry name" value="Nucleic acid-binding proteins"/>
    <property type="match status" value="1"/>
</dbReference>
<dbReference type="EMBL" id="CP012622">
    <property type="protein sequence ID" value="ALD66700.1"/>
    <property type="molecule type" value="Genomic_DNA"/>
</dbReference>
<dbReference type="AlphaFoldDB" id="A0A0M4K1Z1"/>
<gene>
    <name evidence="2" type="ORF">SCANT_v1c07940</name>
</gene>
<proteinExistence type="predicted"/>
<dbReference type="GO" id="GO:0003729">
    <property type="term" value="F:mRNA binding"/>
    <property type="evidence" value="ECO:0007669"/>
    <property type="project" value="TreeGrafter"/>
</dbReference>
<accession>A0A0M4K1Z1</accession>
<dbReference type="PANTHER" id="PTHR10724">
    <property type="entry name" value="30S RIBOSOMAL PROTEIN S1"/>
    <property type="match status" value="1"/>
</dbReference>
<dbReference type="OrthoDB" id="9810507at2"/>
<sequence length="108" mass="12347">MLNKGQKVEAKITAIVNYGAFCEIQDENEIVKGLIHISEISDFFVKNIDEFLVINESYEVEVIEYLEDKKQVKLSYKANRPQLLKSSETKIAETKSGFDNLKNSVESK</sequence>
<evidence type="ECO:0000259" key="1">
    <source>
        <dbReference type="PROSITE" id="PS50126"/>
    </source>
</evidence>
<reference evidence="2 3" key="1">
    <citation type="journal article" date="2015" name="Genome Announc.">
        <title>Complete Genome Sequence of Spiroplasma cantharicola CC-1T (DSM 21588), a Bacterium Isolated from Soldier Beetle (Cantharis carolinus).</title>
        <authorList>
            <person name="Lo W.S."/>
            <person name="Liu P.Y."/>
            <person name="Kuo C.H."/>
        </authorList>
    </citation>
    <scope>NUCLEOTIDE SEQUENCE [LARGE SCALE GENOMIC DNA]</scope>
    <source>
        <strain evidence="2 3">CC-1</strain>
    </source>
</reference>
<dbReference type="KEGG" id="scj:SCANT_v1c07940"/>
<dbReference type="InterPro" id="IPR003029">
    <property type="entry name" value="S1_domain"/>
</dbReference>
<dbReference type="InterPro" id="IPR050437">
    <property type="entry name" value="Ribos_protein_bS1-like"/>
</dbReference>
<protein>
    <submittedName>
        <fullName evidence="2">S1 RNA binding domain protein</fullName>
    </submittedName>
</protein>
<evidence type="ECO:0000313" key="2">
    <source>
        <dbReference type="EMBL" id="ALD66700.1"/>
    </source>
</evidence>
<dbReference type="Pfam" id="PF00575">
    <property type="entry name" value="S1"/>
    <property type="match status" value="1"/>
</dbReference>
<dbReference type="Gene3D" id="2.40.50.140">
    <property type="entry name" value="Nucleic acid-binding proteins"/>
    <property type="match status" value="1"/>
</dbReference>
<dbReference type="PATRIC" id="fig|362837.3.peg.810"/>